<comment type="caution">
    <text evidence="2">The sequence shown here is derived from an EMBL/GenBank/DDBJ whole genome shotgun (WGS) entry which is preliminary data.</text>
</comment>
<evidence type="ECO:0000313" key="2">
    <source>
        <dbReference type="EMBL" id="MBC2603948.1"/>
    </source>
</evidence>
<dbReference type="Proteomes" id="UP000525652">
    <property type="component" value="Unassembled WGS sequence"/>
</dbReference>
<feature type="compositionally biased region" description="Basic and acidic residues" evidence="1">
    <location>
        <begin position="463"/>
        <end position="478"/>
    </location>
</feature>
<evidence type="ECO:0008006" key="4">
    <source>
        <dbReference type="Google" id="ProtNLM"/>
    </source>
</evidence>
<evidence type="ECO:0000313" key="3">
    <source>
        <dbReference type="Proteomes" id="UP000525652"/>
    </source>
</evidence>
<protein>
    <recommendedName>
        <fullName evidence="4">DUF2336 domain-containing protein</fullName>
    </recommendedName>
</protein>
<dbReference type="EMBL" id="JACHVA010000136">
    <property type="protein sequence ID" value="MBC2603948.1"/>
    <property type="molecule type" value="Genomic_DNA"/>
</dbReference>
<dbReference type="RefSeq" id="WP_185694565.1">
    <property type="nucleotide sequence ID" value="NZ_JACHVA010000136.1"/>
</dbReference>
<organism evidence="2 3">
    <name type="scientific">Puniceicoccus vermicola</name>
    <dbReference type="NCBI Taxonomy" id="388746"/>
    <lineage>
        <taxon>Bacteria</taxon>
        <taxon>Pseudomonadati</taxon>
        <taxon>Verrucomicrobiota</taxon>
        <taxon>Opitutia</taxon>
        <taxon>Puniceicoccales</taxon>
        <taxon>Puniceicoccaceae</taxon>
        <taxon>Puniceicoccus</taxon>
    </lineage>
</organism>
<dbReference type="AlphaFoldDB" id="A0A7X1E6C2"/>
<proteinExistence type="predicted"/>
<dbReference type="Gene3D" id="1.25.10.10">
    <property type="entry name" value="Leucine-rich Repeat Variant"/>
    <property type="match status" value="1"/>
</dbReference>
<gene>
    <name evidence="2" type="ORF">H5P30_19380</name>
</gene>
<dbReference type="InterPro" id="IPR011989">
    <property type="entry name" value="ARM-like"/>
</dbReference>
<reference evidence="2 3" key="1">
    <citation type="submission" date="2020-07" db="EMBL/GenBank/DDBJ databases">
        <authorList>
            <person name="Feng X."/>
        </authorList>
    </citation>
    <scope>NUCLEOTIDE SEQUENCE [LARGE SCALE GENOMIC DNA]</scope>
    <source>
        <strain evidence="2 3">JCM14086</strain>
    </source>
</reference>
<feature type="region of interest" description="Disordered" evidence="1">
    <location>
        <begin position="463"/>
        <end position="496"/>
    </location>
</feature>
<name>A0A7X1E6C2_9BACT</name>
<evidence type="ECO:0000256" key="1">
    <source>
        <dbReference type="SAM" id="MobiDB-lite"/>
    </source>
</evidence>
<accession>A0A7X1E6C2</accession>
<dbReference type="InterPro" id="IPR016024">
    <property type="entry name" value="ARM-type_fold"/>
</dbReference>
<dbReference type="SUPFAM" id="SSF48371">
    <property type="entry name" value="ARM repeat"/>
    <property type="match status" value="1"/>
</dbReference>
<keyword evidence="3" id="KW-1185">Reference proteome</keyword>
<sequence>MKVPSTIEELLELIQTQGVDAVARRFRKPPVPTKLLLALSQSNPPEEGWIFLTSYALTPSSLLEEIGAQSADYPASVLVPLTQNPRTPPSTLSALVRHEDPEVKAAAGSNPNLPQRDIEALLEEKIPEVLRTLASNPSLKFRAQAILAAQGDASVRLELVNNKNLHPDLLVALSADPSPLVRHTLASSAKVDDEILLFWADSDREEIQHALISRGTLSKEVWRSLILSPHESVRKAVRETRKLDEVEVLHLSRSEAYEDREFVALRKKVAPGIQHELAHDTETDIRIALAGNRCIEPEVAEFLVTGEDIEACLALLENPDMPPGLFLELAWMNQPSVTAALARNKKTPEEVLQYLTNEKLSAVALAYLAISRRPATWLRSELAHALARHELPSFRALAASSLHLSEQARNRLRDDPSARVSKMALAYPAEETPTSAPLPTDALQNCLNELSAIISGAFAIVPDAKDEEDRPTDPKIEEADSEELAASETLETRTSD</sequence>